<name>A0ACB8QH57_9AGAM</name>
<organism evidence="1 2">
    <name type="scientific">Vararia minispora EC-137</name>
    <dbReference type="NCBI Taxonomy" id="1314806"/>
    <lineage>
        <taxon>Eukaryota</taxon>
        <taxon>Fungi</taxon>
        <taxon>Dikarya</taxon>
        <taxon>Basidiomycota</taxon>
        <taxon>Agaricomycotina</taxon>
        <taxon>Agaricomycetes</taxon>
        <taxon>Russulales</taxon>
        <taxon>Lachnocladiaceae</taxon>
        <taxon>Vararia</taxon>
    </lineage>
</organism>
<evidence type="ECO:0000313" key="2">
    <source>
        <dbReference type="Proteomes" id="UP000814128"/>
    </source>
</evidence>
<comment type="caution">
    <text evidence="1">The sequence shown here is derived from an EMBL/GenBank/DDBJ whole genome shotgun (WGS) entry which is preliminary data.</text>
</comment>
<dbReference type="Proteomes" id="UP000814128">
    <property type="component" value="Unassembled WGS sequence"/>
</dbReference>
<evidence type="ECO:0000313" key="1">
    <source>
        <dbReference type="EMBL" id="KAI0030916.1"/>
    </source>
</evidence>
<protein>
    <submittedName>
        <fullName evidence="1">Uncharacterized protein</fullName>
    </submittedName>
</protein>
<reference evidence="1" key="1">
    <citation type="submission" date="2021-02" db="EMBL/GenBank/DDBJ databases">
        <authorList>
            <consortium name="DOE Joint Genome Institute"/>
            <person name="Ahrendt S."/>
            <person name="Looney B.P."/>
            <person name="Miyauchi S."/>
            <person name="Morin E."/>
            <person name="Drula E."/>
            <person name="Courty P.E."/>
            <person name="Chicoki N."/>
            <person name="Fauchery L."/>
            <person name="Kohler A."/>
            <person name="Kuo A."/>
            <person name="Labutti K."/>
            <person name="Pangilinan J."/>
            <person name="Lipzen A."/>
            <person name="Riley R."/>
            <person name="Andreopoulos W."/>
            <person name="He G."/>
            <person name="Johnson J."/>
            <person name="Barry K.W."/>
            <person name="Grigoriev I.V."/>
            <person name="Nagy L."/>
            <person name="Hibbett D."/>
            <person name="Henrissat B."/>
            <person name="Matheny P.B."/>
            <person name="Labbe J."/>
            <person name="Martin F."/>
        </authorList>
    </citation>
    <scope>NUCLEOTIDE SEQUENCE</scope>
    <source>
        <strain evidence="1">EC-137</strain>
    </source>
</reference>
<accession>A0ACB8QH57</accession>
<reference evidence="1" key="2">
    <citation type="journal article" date="2022" name="New Phytol.">
        <title>Evolutionary transition to the ectomycorrhizal habit in the genomes of a hyperdiverse lineage of mushroom-forming fungi.</title>
        <authorList>
            <person name="Looney B."/>
            <person name="Miyauchi S."/>
            <person name="Morin E."/>
            <person name="Drula E."/>
            <person name="Courty P.E."/>
            <person name="Kohler A."/>
            <person name="Kuo A."/>
            <person name="LaButti K."/>
            <person name="Pangilinan J."/>
            <person name="Lipzen A."/>
            <person name="Riley R."/>
            <person name="Andreopoulos W."/>
            <person name="He G."/>
            <person name="Johnson J."/>
            <person name="Nolan M."/>
            <person name="Tritt A."/>
            <person name="Barry K.W."/>
            <person name="Grigoriev I.V."/>
            <person name="Nagy L.G."/>
            <person name="Hibbett D."/>
            <person name="Henrissat B."/>
            <person name="Matheny P.B."/>
            <person name="Labbe J."/>
            <person name="Martin F.M."/>
        </authorList>
    </citation>
    <scope>NUCLEOTIDE SEQUENCE</scope>
    <source>
        <strain evidence="1">EC-137</strain>
    </source>
</reference>
<keyword evidence="2" id="KW-1185">Reference proteome</keyword>
<proteinExistence type="predicted"/>
<sequence length="512" mass="53962">MPYCPRSKSSVTRGHQHSPAPSTSTARAPALPPQPPTTAPTSPPAQASSTRARPSPMPIPHLPAVSPASTPHATDPTPAPPNRPSYSAVVNRRRAPPPPLKLVPRSPAPALSSASTSSLSRPSSRASSGSTRPTSPGSACKDSENGDAETAGQKTARARAPWAADTNAASRASTPFAPRADAATSFTPSPWAALFSGVPSPWTPLSLLDDPPFTHSPRSHPADAALSADVDPDDVLRFCVPDDYVDAERTGPDRPWAAALEDGLYTTAIAAHLARHARTLPAYDTALSVAAARARTRATHLAGQIALFRAWSPTALRRLAHDLVASAAADPYAAADFASQVAVRFREAYADSSAALFTRALADAALRAFTSNPSPPLSTFLGTLLALNLLPHRLFFTALAHSPPRVAYALVLAAGPAIVEGRSRVEAVRRVGPVVSLARAGHFTRMPITASWTADDATLFTDPTIKMPADTRALFATLYLAFDALLRPHALPHCRLRGKSQRGILPRRIDFS</sequence>
<dbReference type="EMBL" id="MU273600">
    <property type="protein sequence ID" value="KAI0030916.1"/>
    <property type="molecule type" value="Genomic_DNA"/>
</dbReference>
<gene>
    <name evidence="1" type="ORF">K488DRAFT_87318</name>
</gene>